<sequence length="102" mass="11478">MKIEKDRMLWGESLEMIAAYVADTLHIGDLNISVKSMGIRKPIPYEYTFTVNGVKVSMYSRSGYPNINGIFVKTSDSVEFSCETFGEVVDNILWLAECKEVG</sequence>
<proteinExistence type="predicted"/>
<reference evidence="1" key="1">
    <citation type="journal article" date="2021" name="Proc. Natl. Acad. Sci. U.S.A.">
        <title>A Catalog of Tens of Thousands of Viruses from Human Metagenomes Reveals Hidden Associations with Chronic Diseases.</title>
        <authorList>
            <person name="Tisza M.J."/>
            <person name="Buck C.B."/>
        </authorList>
    </citation>
    <scope>NUCLEOTIDE SEQUENCE</scope>
    <source>
        <strain evidence="1">CtAca11</strain>
    </source>
</reference>
<accession>A0A8S5Q766</accession>
<protein>
    <submittedName>
        <fullName evidence="1">Uncharacterized protein</fullName>
    </submittedName>
</protein>
<name>A0A8S5Q766_9CAUD</name>
<organism evidence="1">
    <name type="scientific">Myoviridae sp. ctAca11</name>
    <dbReference type="NCBI Taxonomy" id="2825043"/>
    <lineage>
        <taxon>Viruses</taxon>
        <taxon>Duplodnaviria</taxon>
        <taxon>Heunggongvirae</taxon>
        <taxon>Uroviricota</taxon>
        <taxon>Caudoviricetes</taxon>
    </lineage>
</organism>
<evidence type="ECO:0000313" key="1">
    <source>
        <dbReference type="EMBL" id="DAE14665.1"/>
    </source>
</evidence>
<dbReference type="EMBL" id="BK015590">
    <property type="protein sequence ID" value="DAE14665.1"/>
    <property type="molecule type" value="Genomic_DNA"/>
</dbReference>